<dbReference type="Proteomes" id="UP000236220">
    <property type="component" value="Unassembled WGS sequence"/>
</dbReference>
<dbReference type="SUPFAM" id="SSF55729">
    <property type="entry name" value="Acyl-CoA N-acyltransferases (Nat)"/>
    <property type="match status" value="1"/>
</dbReference>
<evidence type="ECO:0000259" key="1">
    <source>
        <dbReference type="Pfam" id="PF13480"/>
    </source>
</evidence>
<reference evidence="2 3" key="1">
    <citation type="submission" date="2017-08" db="EMBL/GenBank/DDBJ databases">
        <title>Lysobacter sylvestris genome.</title>
        <authorList>
            <person name="Zhang D.-C."/>
            <person name="Albuquerque L."/>
            <person name="Franca L."/>
            <person name="Froufe H.J.C."/>
            <person name="Barroso C."/>
            <person name="Egas C."/>
            <person name="Da Costa M."/>
            <person name="Margesin R."/>
        </authorList>
    </citation>
    <scope>NUCLEOTIDE SEQUENCE [LARGE SCALE GENOMIC DNA]</scope>
    <source>
        <strain evidence="2 3">AM20-91</strain>
    </source>
</reference>
<comment type="caution">
    <text evidence="2">The sequence shown here is derived from an EMBL/GenBank/DDBJ whole genome shotgun (WGS) entry which is preliminary data.</text>
</comment>
<dbReference type="EMBL" id="NPZB01000001">
    <property type="protein sequence ID" value="PNS09082.1"/>
    <property type="molecule type" value="Genomic_DNA"/>
</dbReference>
<name>A0A2K1Q226_9GAMM</name>
<dbReference type="Pfam" id="PF13480">
    <property type="entry name" value="Acetyltransf_6"/>
    <property type="match status" value="1"/>
</dbReference>
<dbReference type="AlphaFoldDB" id="A0A2K1Q226"/>
<dbReference type="InterPro" id="IPR016181">
    <property type="entry name" value="Acyl_CoA_acyltransferase"/>
</dbReference>
<accession>A0A2K1Q226</accession>
<feature type="domain" description="BioF2-like acetyltransferase" evidence="1">
    <location>
        <begin position="177"/>
        <end position="320"/>
    </location>
</feature>
<dbReference type="InterPro" id="IPR038740">
    <property type="entry name" value="BioF2-like_GNAT_dom"/>
</dbReference>
<keyword evidence="3" id="KW-1185">Reference proteome</keyword>
<dbReference type="Gene3D" id="3.40.630.30">
    <property type="match status" value="1"/>
</dbReference>
<organism evidence="2 3">
    <name type="scientific">Solilutibacter silvestris</name>
    <dbReference type="NCBI Taxonomy" id="1645665"/>
    <lineage>
        <taxon>Bacteria</taxon>
        <taxon>Pseudomonadati</taxon>
        <taxon>Pseudomonadota</taxon>
        <taxon>Gammaproteobacteria</taxon>
        <taxon>Lysobacterales</taxon>
        <taxon>Lysobacteraceae</taxon>
        <taxon>Solilutibacter</taxon>
    </lineage>
</organism>
<sequence>MNAAARVTDTGTRWIAQLEPDALIAAWLAHPPRDFIADTVAGAPRFLAAFDILTTLEPPLLQRLQGWPGYRLWSRWLRWKTQFVGCTSSEYALLPKGVDADAFADAIVGDADASARLLIVKDLARHSPLLDADENAACEAAIAALEARSFVLLEGMPLAWVALDFADEDDYLARLSSSRRKNIRRKLRSRQDVAIEQVACGDPRFDDESVIDEYVRLFANVHAQSDVHFDELTRGYLATLLRQAAGGGIVFIYRHDGEMIGWNLCYPWRGALVDKYVGFVYPQAREHNLYALSWMHNLGIARSMGLQRYIAGWTDAEAKRQLGAQFTMTWHAVRPRNPLLRMLLSRMRGLFEGAPA</sequence>
<dbReference type="GO" id="GO:0016740">
    <property type="term" value="F:transferase activity"/>
    <property type="evidence" value="ECO:0007669"/>
    <property type="project" value="UniProtKB-KW"/>
</dbReference>
<keyword evidence="2" id="KW-0808">Transferase</keyword>
<dbReference type="RefSeq" id="WP_240600065.1">
    <property type="nucleotide sequence ID" value="NZ_NPZB01000001.1"/>
</dbReference>
<evidence type="ECO:0000313" key="2">
    <source>
        <dbReference type="EMBL" id="PNS09082.1"/>
    </source>
</evidence>
<evidence type="ECO:0000313" key="3">
    <source>
        <dbReference type="Proteomes" id="UP000236220"/>
    </source>
</evidence>
<proteinExistence type="predicted"/>
<protein>
    <submittedName>
        <fullName evidence="2">Acetyltransferase (GNAT) domain</fullName>
    </submittedName>
</protein>
<gene>
    <name evidence="2" type="ORF">Lysil_0711</name>
</gene>